<dbReference type="EMBL" id="CM040455">
    <property type="protein sequence ID" value="MCI4375470.1"/>
    <property type="molecule type" value="Genomic_DNA"/>
</dbReference>
<keyword evidence="2" id="KW-1185">Reference proteome</keyword>
<comment type="caution">
    <text evidence="1">The sequence shown here is derived from an EMBL/GenBank/DDBJ whole genome shotgun (WGS) entry which is preliminary data.</text>
</comment>
<proteinExistence type="predicted"/>
<gene>
    <name evidence="1" type="ORF">PGIGA_G00109850</name>
</gene>
<evidence type="ECO:0000313" key="2">
    <source>
        <dbReference type="Proteomes" id="UP000829447"/>
    </source>
</evidence>
<name>A0ACC5W9G4_PANGG</name>
<organism evidence="1 2">
    <name type="scientific">Pangasianodon gigas</name>
    <name type="common">Mekong giant catfish</name>
    <name type="synonym">Pangasius gigas</name>
    <dbReference type="NCBI Taxonomy" id="30993"/>
    <lineage>
        <taxon>Eukaryota</taxon>
        <taxon>Metazoa</taxon>
        <taxon>Chordata</taxon>
        <taxon>Craniata</taxon>
        <taxon>Vertebrata</taxon>
        <taxon>Euteleostomi</taxon>
        <taxon>Actinopterygii</taxon>
        <taxon>Neopterygii</taxon>
        <taxon>Teleostei</taxon>
        <taxon>Ostariophysi</taxon>
        <taxon>Siluriformes</taxon>
        <taxon>Pangasiidae</taxon>
        <taxon>Pangasianodon</taxon>
    </lineage>
</organism>
<dbReference type="Proteomes" id="UP000829447">
    <property type="component" value="Linkage Group LG2"/>
</dbReference>
<evidence type="ECO:0000313" key="1">
    <source>
        <dbReference type="EMBL" id="MCI4375470.1"/>
    </source>
</evidence>
<sequence>MSRKQEDCYFFFNSTCTKGDRCPFRHCEDAKGSKTVCKFWLQNRCLNKACRFRHMDIKKNRREVQCYWEKQPGGCQKQDCTFKHQKPRTIRRHPVLQTKKSPASEKWNENPSPSDVTPGQKKKHSGSFCSADAERLHCKCVKVKH</sequence>
<accession>A0ACC5W9G4</accession>
<reference evidence="1 2" key="1">
    <citation type="journal article" date="2022" name="bioRxiv">
        <title>An ancient truncated duplication of the anti-Mullerian hormone receptor type 2 gene is a potential conserved master sex determinant in the Pangasiidae catfish family.</title>
        <authorList>
            <person name="Wen M."/>
            <person name="Pan Q."/>
            <person name="Jouanno E."/>
            <person name="Montfort J."/>
            <person name="Zahm M."/>
            <person name="Cabau C."/>
            <person name="Klopp C."/>
            <person name="Iampietro C."/>
            <person name="Roques C."/>
            <person name="Bouchez O."/>
            <person name="Castinel A."/>
            <person name="Donnadieu C."/>
            <person name="Parrinello H."/>
            <person name="Poncet C."/>
            <person name="Belmonte E."/>
            <person name="Gautier V."/>
            <person name="Avarre J.-C."/>
            <person name="Dugue R."/>
            <person name="Gustiano R."/>
            <person name="Ha T.T.T."/>
            <person name="Campet M."/>
            <person name="Sriphairoj K."/>
            <person name="Ribolli J."/>
            <person name="de Almeida F.L."/>
            <person name="Desvignes T."/>
            <person name="Postlethwait J.H."/>
            <person name="Bucao C.F."/>
            <person name="Robinson-Rechavi M."/>
            <person name="Bobe J."/>
            <person name="Herpin A."/>
            <person name="Guiguen Y."/>
        </authorList>
    </citation>
    <scope>NUCLEOTIDE SEQUENCE [LARGE SCALE GENOMIC DNA]</scope>
    <source>
        <strain evidence="1">YG-Dec2019</strain>
    </source>
</reference>
<protein>
    <submittedName>
        <fullName evidence="1">Uncharacterized protein</fullName>
    </submittedName>
</protein>